<name>A0A1J1LLY6_9CYAN</name>
<sequence length="133" mass="14860">MKYILKVIFPVYRKKKSGFTLVELLVVITIIGILATISIKTMFNLIHKAKQSEAITYINTCQKKQMAYYAETTLFTDSLKLLGLPNETNNYMYQVEIYPPTQPEDGNQTLACCMAAEKGGNSQMVLTCVSSGS</sequence>
<dbReference type="Gene3D" id="3.30.700.10">
    <property type="entry name" value="Glycoprotein, Type 4 Pilin"/>
    <property type="match status" value="1"/>
</dbReference>
<dbReference type="AlphaFoldDB" id="A0A1J1LLY6"/>
<protein>
    <submittedName>
        <fullName evidence="2">General secretion pathway protein H</fullName>
    </submittedName>
</protein>
<organism evidence="2 3">
    <name type="scientific">Planktothrix tepida PCC 9214</name>
    <dbReference type="NCBI Taxonomy" id="671072"/>
    <lineage>
        <taxon>Bacteria</taxon>
        <taxon>Bacillati</taxon>
        <taxon>Cyanobacteriota</taxon>
        <taxon>Cyanophyceae</taxon>
        <taxon>Oscillatoriophycideae</taxon>
        <taxon>Oscillatoriales</taxon>
        <taxon>Microcoleaceae</taxon>
        <taxon>Planktothrix</taxon>
    </lineage>
</organism>
<dbReference type="STRING" id="671072.PL9214520022"/>
<keyword evidence="1" id="KW-1133">Transmembrane helix</keyword>
<feature type="transmembrane region" description="Helical" evidence="1">
    <location>
        <begin position="21"/>
        <end position="43"/>
    </location>
</feature>
<keyword evidence="1" id="KW-0812">Transmembrane</keyword>
<evidence type="ECO:0000313" key="3">
    <source>
        <dbReference type="Proteomes" id="UP000184315"/>
    </source>
</evidence>
<dbReference type="InterPro" id="IPR012902">
    <property type="entry name" value="N_methyl_site"/>
</dbReference>
<dbReference type="NCBIfam" id="TIGR02532">
    <property type="entry name" value="IV_pilin_GFxxxE"/>
    <property type="match status" value="1"/>
</dbReference>
<dbReference type="Pfam" id="PF16734">
    <property type="entry name" value="Pilin_GH"/>
    <property type="match status" value="1"/>
</dbReference>
<gene>
    <name evidence="2" type="ORF">PL9214520022</name>
</gene>
<keyword evidence="1" id="KW-0472">Membrane</keyword>
<proteinExistence type="predicted"/>
<dbReference type="InterPro" id="IPR045584">
    <property type="entry name" value="Pilin-like"/>
</dbReference>
<dbReference type="SUPFAM" id="SSF54523">
    <property type="entry name" value="Pili subunits"/>
    <property type="match status" value="1"/>
</dbReference>
<dbReference type="OrthoDB" id="565194at2"/>
<dbReference type="EMBL" id="CZDF01000158">
    <property type="protein sequence ID" value="CUR33483.1"/>
    <property type="molecule type" value="Genomic_DNA"/>
</dbReference>
<reference evidence="3" key="1">
    <citation type="submission" date="2015-10" db="EMBL/GenBank/DDBJ databases">
        <authorList>
            <person name="Regsiter A."/>
            <person name="william w."/>
        </authorList>
    </citation>
    <scope>NUCLEOTIDE SEQUENCE [LARGE SCALE GENOMIC DNA]</scope>
</reference>
<evidence type="ECO:0000256" key="1">
    <source>
        <dbReference type="SAM" id="Phobius"/>
    </source>
</evidence>
<dbReference type="Proteomes" id="UP000184315">
    <property type="component" value="Unassembled WGS sequence"/>
</dbReference>
<accession>A0A1J1LLY6</accession>
<dbReference type="Pfam" id="PF07963">
    <property type="entry name" value="N_methyl"/>
    <property type="match status" value="1"/>
</dbReference>
<keyword evidence="3" id="KW-1185">Reference proteome</keyword>
<dbReference type="PROSITE" id="PS00409">
    <property type="entry name" value="PROKAR_NTER_METHYL"/>
    <property type="match status" value="1"/>
</dbReference>
<dbReference type="InterPro" id="IPR031975">
    <property type="entry name" value="Pilin_GH"/>
</dbReference>
<evidence type="ECO:0000313" key="2">
    <source>
        <dbReference type="EMBL" id="CUR33483.1"/>
    </source>
</evidence>
<dbReference type="RefSeq" id="WP_072720127.1">
    <property type="nucleotide sequence ID" value="NZ_LN889803.1"/>
</dbReference>